<dbReference type="InterPro" id="IPR037103">
    <property type="entry name" value="Tubulin/FtsZ-like_C"/>
</dbReference>
<protein>
    <recommendedName>
        <fullName evidence="5">Cell division protein FtsZ</fullName>
    </recommendedName>
</protein>
<reference evidence="3 4" key="1">
    <citation type="submission" date="2017-04" db="EMBL/GenBank/DDBJ databases">
        <title>Complete genome of Campylobacter concisus ATCC 33237T and draft genomes for an additional eight well characterized C. concisus strains.</title>
        <authorList>
            <person name="Cornelius A.J."/>
            <person name="Miller W.G."/>
            <person name="Lastovica A.J."/>
            <person name="On S.L."/>
            <person name="French N.P."/>
            <person name="Vandenberg O."/>
            <person name="Biggs P.J."/>
        </authorList>
    </citation>
    <scope>NUCLEOTIDE SEQUENCE [LARGE SCALE GENOMIC DNA]</scope>
    <source>
        <strain evidence="3 4">Lasto127.99</strain>
    </source>
</reference>
<keyword evidence="1" id="KW-0547">Nucleotide-binding</keyword>
<organism evidence="3 4">
    <name type="scientific">Campylobacter concisus</name>
    <dbReference type="NCBI Taxonomy" id="199"/>
    <lineage>
        <taxon>Bacteria</taxon>
        <taxon>Pseudomonadati</taxon>
        <taxon>Campylobacterota</taxon>
        <taxon>Epsilonproteobacteria</taxon>
        <taxon>Campylobacterales</taxon>
        <taxon>Campylobacteraceae</taxon>
        <taxon>Campylobacter</taxon>
    </lineage>
</organism>
<dbReference type="GO" id="GO:0005525">
    <property type="term" value="F:GTP binding"/>
    <property type="evidence" value="ECO:0007669"/>
    <property type="project" value="UniProtKB-KW"/>
</dbReference>
<comment type="caution">
    <text evidence="3">The sequence shown here is derived from an EMBL/GenBank/DDBJ whole genome shotgun (WGS) entry which is preliminary data.</text>
</comment>
<evidence type="ECO:0008006" key="5">
    <source>
        <dbReference type="Google" id="ProtNLM"/>
    </source>
</evidence>
<dbReference type="RefSeq" id="WP_087581793.1">
    <property type="nucleotide sequence ID" value="NZ_NDYQ01000009.1"/>
</dbReference>
<gene>
    <name evidence="3" type="ORF">B9N60_06785</name>
</gene>
<dbReference type="Gene3D" id="3.30.1330.20">
    <property type="entry name" value="Tubulin/FtsZ, C-terminal domain"/>
    <property type="match status" value="1"/>
</dbReference>
<dbReference type="SUPFAM" id="SSF55307">
    <property type="entry name" value="Tubulin C-terminal domain-like"/>
    <property type="match status" value="1"/>
</dbReference>
<proteinExistence type="predicted"/>
<name>A0A1Y5N8H8_9BACT</name>
<evidence type="ECO:0000256" key="2">
    <source>
        <dbReference type="ARBA" id="ARBA00023134"/>
    </source>
</evidence>
<evidence type="ECO:0000313" key="4">
    <source>
        <dbReference type="Proteomes" id="UP000195893"/>
    </source>
</evidence>
<dbReference type="InterPro" id="IPR008280">
    <property type="entry name" value="Tub_FtsZ_C"/>
</dbReference>
<evidence type="ECO:0000256" key="1">
    <source>
        <dbReference type="ARBA" id="ARBA00022741"/>
    </source>
</evidence>
<sequence length="200" mass="22322">MNLAEIIDQATSNVKINEADRNKVRYYKERFSAFEKIINDENHHINELKLSNFQGFTSYEQNLKDIDKDLVDMASSAMFTNEFSSHLTSIGLDISDIKSTMAHNGMPVIVRDISSGQNAIQNATKQAMQKLFSSDVSVRSVVAWFEIEESMEFSDLTEAISIIEQHLEPDSDIVFGTTSDVKNTGTAKITILAMTSRGVG</sequence>
<dbReference type="EMBL" id="NDYQ01000009">
    <property type="protein sequence ID" value="OUT17156.1"/>
    <property type="molecule type" value="Genomic_DNA"/>
</dbReference>
<accession>A0A1Y5N8H8</accession>
<evidence type="ECO:0000313" key="3">
    <source>
        <dbReference type="EMBL" id="OUT17156.1"/>
    </source>
</evidence>
<dbReference type="Proteomes" id="UP000195893">
    <property type="component" value="Unassembled WGS sequence"/>
</dbReference>
<keyword evidence="2" id="KW-0342">GTP-binding</keyword>
<dbReference type="AlphaFoldDB" id="A0A1Y5N8H8"/>